<dbReference type="AlphaFoldDB" id="A0A1S1NG74"/>
<dbReference type="EMBL" id="MLQM01000113">
    <property type="protein sequence ID" value="OHV00248.1"/>
    <property type="molecule type" value="Genomic_DNA"/>
</dbReference>
<sequence length="181" mass="19960">MTRPKLPPLAAEDHVCEDCNLAYSDISVDDAVAVITELPAAVRGAVAGVPAAARGTRLSPQAWSVTEYVCHLRDVYMVSTIRLHRIRTEDTPALEPLFNDLRARRFRYNERELTAVLDELESAVAGFCEEVTATAGQDWERIGTRLPGETRTARWLVRQAMHEGVHHLSDINRIGAAIGSG</sequence>
<name>A0A1S1NG74_9MYCO</name>
<organism evidence="2 3">
    <name type="scientific">Mycobacterium talmoniae</name>
    <dbReference type="NCBI Taxonomy" id="1858794"/>
    <lineage>
        <taxon>Bacteria</taxon>
        <taxon>Bacillati</taxon>
        <taxon>Actinomycetota</taxon>
        <taxon>Actinomycetes</taxon>
        <taxon>Mycobacteriales</taxon>
        <taxon>Mycobacteriaceae</taxon>
        <taxon>Mycobacterium</taxon>
    </lineage>
</organism>
<accession>A0A1S1NG74</accession>
<keyword evidence="3" id="KW-1185">Reference proteome</keyword>
<protein>
    <recommendedName>
        <fullName evidence="1">DinB-like domain-containing protein</fullName>
    </recommendedName>
</protein>
<dbReference type="Pfam" id="PF12867">
    <property type="entry name" value="DinB_2"/>
    <property type="match status" value="1"/>
</dbReference>
<dbReference type="InterPro" id="IPR034660">
    <property type="entry name" value="DinB/YfiT-like"/>
</dbReference>
<dbReference type="Gene3D" id="1.20.120.450">
    <property type="entry name" value="dinb family like domain"/>
    <property type="match status" value="1"/>
</dbReference>
<dbReference type="Proteomes" id="UP000179734">
    <property type="component" value="Unassembled WGS sequence"/>
</dbReference>
<dbReference type="InterPro" id="IPR024775">
    <property type="entry name" value="DinB-like"/>
</dbReference>
<dbReference type="RefSeq" id="WP_071028410.1">
    <property type="nucleotide sequence ID" value="NZ_MLQM01000113.1"/>
</dbReference>
<reference evidence="2 3" key="1">
    <citation type="submission" date="2016-10" db="EMBL/GenBank/DDBJ databases">
        <title>Genome sequence of Mycobacterium talmonii.</title>
        <authorList>
            <person name="Greninger A.L."/>
            <person name="Elliott B."/>
            <person name="Vasireddy S."/>
            <person name="Vasireddy R."/>
        </authorList>
    </citation>
    <scope>NUCLEOTIDE SEQUENCE [LARGE SCALE GENOMIC DNA]</scope>
    <source>
        <strain evidence="3">NE-TNMC-100812</strain>
    </source>
</reference>
<feature type="domain" description="DinB-like" evidence="1">
    <location>
        <begin position="37"/>
        <end position="170"/>
    </location>
</feature>
<gene>
    <name evidence="2" type="ORF">BKN37_18315</name>
</gene>
<evidence type="ECO:0000313" key="3">
    <source>
        <dbReference type="Proteomes" id="UP000179734"/>
    </source>
</evidence>
<evidence type="ECO:0000313" key="2">
    <source>
        <dbReference type="EMBL" id="OHV00248.1"/>
    </source>
</evidence>
<evidence type="ECO:0000259" key="1">
    <source>
        <dbReference type="Pfam" id="PF12867"/>
    </source>
</evidence>
<comment type="caution">
    <text evidence="2">The sequence shown here is derived from an EMBL/GenBank/DDBJ whole genome shotgun (WGS) entry which is preliminary data.</text>
</comment>
<dbReference type="SUPFAM" id="SSF109854">
    <property type="entry name" value="DinB/YfiT-like putative metalloenzymes"/>
    <property type="match status" value="1"/>
</dbReference>
<proteinExistence type="predicted"/>